<evidence type="ECO:0000256" key="2">
    <source>
        <dbReference type="ARBA" id="ARBA00007639"/>
    </source>
</evidence>
<gene>
    <name evidence="4" type="ORF">GCM10011499_04020</name>
</gene>
<dbReference type="PRINTS" id="PR00036">
    <property type="entry name" value="HTHLACI"/>
</dbReference>
<evidence type="ECO:0000256" key="1">
    <source>
        <dbReference type="ARBA" id="ARBA00004418"/>
    </source>
</evidence>
<dbReference type="PANTHER" id="PTHR30036:SF7">
    <property type="entry name" value="ABC TRANSPORTER PERIPLASMIC-BINDING PROTEIN YPHF"/>
    <property type="match status" value="1"/>
</dbReference>
<dbReference type="InterPro" id="IPR025997">
    <property type="entry name" value="SBP_2_dom"/>
</dbReference>
<dbReference type="GO" id="GO:0003677">
    <property type="term" value="F:DNA binding"/>
    <property type="evidence" value="ECO:0007669"/>
    <property type="project" value="InterPro"/>
</dbReference>
<dbReference type="GO" id="GO:0006355">
    <property type="term" value="P:regulation of DNA-templated transcription"/>
    <property type="evidence" value="ECO:0007669"/>
    <property type="project" value="InterPro"/>
</dbReference>
<dbReference type="Gene3D" id="1.10.260.40">
    <property type="entry name" value="lambda repressor-like DNA-binding domains"/>
    <property type="match status" value="1"/>
</dbReference>
<evidence type="ECO:0000313" key="5">
    <source>
        <dbReference type="Proteomes" id="UP000596977"/>
    </source>
</evidence>
<keyword evidence="5" id="KW-1185">Reference proteome</keyword>
<dbReference type="Gene3D" id="3.40.50.2300">
    <property type="match status" value="2"/>
</dbReference>
<dbReference type="AlphaFoldDB" id="A0A916R5T1"/>
<reference evidence="4 5" key="1">
    <citation type="journal article" date="2014" name="Int. J. Syst. Evol. Microbiol.">
        <title>Complete genome sequence of Corynebacterium casei LMG S-19264T (=DSM 44701T), isolated from a smear-ripened cheese.</title>
        <authorList>
            <consortium name="US DOE Joint Genome Institute (JGI-PGF)"/>
            <person name="Walter F."/>
            <person name="Albersmeier A."/>
            <person name="Kalinowski J."/>
            <person name="Ruckert C."/>
        </authorList>
    </citation>
    <scope>NUCLEOTIDE SEQUENCE [LARGE SCALE GENOMIC DNA]</scope>
    <source>
        <strain evidence="4 5">CGMCC 1.15896</strain>
    </source>
</reference>
<dbReference type="Pfam" id="PF13407">
    <property type="entry name" value="Peripla_BP_4"/>
    <property type="match status" value="1"/>
</dbReference>
<dbReference type="SUPFAM" id="SSF53822">
    <property type="entry name" value="Periplasmic binding protein-like I"/>
    <property type="match status" value="1"/>
</dbReference>
<sequence>MDERAGRVTVHDLARAAGVSLATVDRVLNGRSGVRPATAEKVEMAIERIGFRRDMTASMLARGRDLRAHFLLPDGTNQFMGKLADAAQNLGRLARAERGLFEIERIKAMDARALAAGLDAINPETADCVVFVAIDKPEIHAAVTRAHKRGLKLITLVSDLPGSDRQAFIGIDNLAAGRTAASLMGRFLPDGARVGLVAGSLGLIDHSQRIAGFREVIDAEFPSLQIAGPVEGQDAFSLTYETVLAFLKAHPDLGGLYNVGAGNAGLIMAVNELGLAGKLRVIAHELTGPTRAGLESGAIDLVLDQDPEAELRAVWTSIKRLVLGADAADPPHRIEIKVFLRDNLR</sequence>
<dbReference type="InterPro" id="IPR010982">
    <property type="entry name" value="Lambda_DNA-bd_dom_sf"/>
</dbReference>
<dbReference type="Proteomes" id="UP000596977">
    <property type="component" value="Unassembled WGS sequence"/>
</dbReference>
<proteinExistence type="inferred from homology"/>
<name>A0A916R5T1_9HYPH</name>
<dbReference type="CDD" id="cd06307">
    <property type="entry name" value="PBP1_sugar_binding"/>
    <property type="match status" value="1"/>
</dbReference>
<dbReference type="GO" id="GO:0030288">
    <property type="term" value="C:outer membrane-bounded periplasmic space"/>
    <property type="evidence" value="ECO:0007669"/>
    <property type="project" value="TreeGrafter"/>
</dbReference>
<dbReference type="EMBL" id="BMKB01000001">
    <property type="protein sequence ID" value="GGA37839.1"/>
    <property type="molecule type" value="Genomic_DNA"/>
</dbReference>
<comment type="similarity">
    <text evidence="2">Belongs to the bacterial solute-binding protein 2 family.</text>
</comment>
<organism evidence="4 5">
    <name type="scientific">Pelagibacterium lentulum</name>
    <dbReference type="NCBI Taxonomy" id="2029865"/>
    <lineage>
        <taxon>Bacteria</taxon>
        <taxon>Pseudomonadati</taxon>
        <taxon>Pseudomonadota</taxon>
        <taxon>Alphaproteobacteria</taxon>
        <taxon>Hyphomicrobiales</taxon>
        <taxon>Devosiaceae</taxon>
        <taxon>Pelagibacterium</taxon>
    </lineage>
</organism>
<dbReference type="InterPro" id="IPR028082">
    <property type="entry name" value="Peripla_BP_I"/>
</dbReference>
<comment type="caution">
    <text evidence="4">The sequence shown here is derived from an EMBL/GenBank/DDBJ whole genome shotgun (WGS) entry which is preliminary data.</text>
</comment>
<dbReference type="CDD" id="cd01392">
    <property type="entry name" value="HTH_LacI"/>
    <property type="match status" value="1"/>
</dbReference>
<accession>A0A916R5T1</accession>
<dbReference type="SUPFAM" id="SSF47413">
    <property type="entry name" value="lambda repressor-like DNA-binding domains"/>
    <property type="match status" value="1"/>
</dbReference>
<protein>
    <submittedName>
        <fullName evidence="4">LacI family transcriptional regulator</fullName>
    </submittedName>
</protein>
<dbReference type="Pfam" id="PF00356">
    <property type="entry name" value="LacI"/>
    <property type="match status" value="1"/>
</dbReference>
<dbReference type="InterPro" id="IPR000843">
    <property type="entry name" value="HTH_LacI"/>
</dbReference>
<dbReference type="InterPro" id="IPR050555">
    <property type="entry name" value="Bact_Solute-Bind_Prot2"/>
</dbReference>
<dbReference type="RefSeq" id="WP_164735040.1">
    <property type="nucleotide sequence ID" value="NZ_BMKB01000001.1"/>
</dbReference>
<feature type="domain" description="HTH lacI-type" evidence="3">
    <location>
        <begin position="8"/>
        <end position="62"/>
    </location>
</feature>
<dbReference type="PROSITE" id="PS50932">
    <property type="entry name" value="HTH_LACI_2"/>
    <property type="match status" value="1"/>
</dbReference>
<dbReference type="GO" id="GO:0030246">
    <property type="term" value="F:carbohydrate binding"/>
    <property type="evidence" value="ECO:0007669"/>
    <property type="project" value="TreeGrafter"/>
</dbReference>
<dbReference type="SMART" id="SM00354">
    <property type="entry name" value="HTH_LACI"/>
    <property type="match status" value="1"/>
</dbReference>
<evidence type="ECO:0000313" key="4">
    <source>
        <dbReference type="EMBL" id="GGA37839.1"/>
    </source>
</evidence>
<evidence type="ECO:0000259" key="3">
    <source>
        <dbReference type="PROSITE" id="PS50932"/>
    </source>
</evidence>
<dbReference type="PANTHER" id="PTHR30036">
    <property type="entry name" value="D-XYLOSE-BINDING PERIPLASMIC PROTEIN"/>
    <property type="match status" value="1"/>
</dbReference>
<dbReference type="PROSITE" id="PS00356">
    <property type="entry name" value="HTH_LACI_1"/>
    <property type="match status" value="1"/>
</dbReference>
<comment type="subcellular location">
    <subcellularLocation>
        <location evidence="1">Periplasm</location>
    </subcellularLocation>
</comment>